<accession>A0ABW4I0A0</accession>
<dbReference type="Proteomes" id="UP001597115">
    <property type="component" value="Unassembled WGS sequence"/>
</dbReference>
<feature type="compositionally biased region" description="Gly residues" evidence="1">
    <location>
        <begin position="181"/>
        <end position="194"/>
    </location>
</feature>
<dbReference type="EMBL" id="JBHUDY010000001">
    <property type="protein sequence ID" value="MFD1610846.1"/>
    <property type="molecule type" value="Genomic_DNA"/>
</dbReference>
<feature type="region of interest" description="Disordered" evidence="1">
    <location>
        <begin position="235"/>
        <end position="263"/>
    </location>
</feature>
<comment type="caution">
    <text evidence="2">The sequence shown here is derived from an EMBL/GenBank/DDBJ whole genome shotgun (WGS) entry which is preliminary data.</text>
</comment>
<gene>
    <name evidence="2" type="ORF">ACFSCW_03410</name>
</gene>
<organism evidence="2 3">
    <name type="scientific">Sphingomonas tabacisoli</name>
    <dbReference type="NCBI Taxonomy" id="2249466"/>
    <lineage>
        <taxon>Bacteria</taxon>
        <taxon>Pseudomonadati</taxon>
        <taxon>Pseudomonadota</taxon>
        <taxon>Alphaproteobacteria</taxon>
        <taxon>Sphingomonadales</taxon>
        <taxon>Sphingomonadaceae</taxon>
        <taxon>Sphingomonas</taxon>
    </lineage>
</organism>
<evidence type="ECO:0000256" key="1">
    <source>
        <dbReference type="SAM" id="MobiDB-lite"/>
    </source>
</evidence>
<evidence type="ECO:0000313" key="2">
    <source>
        <dbReference type="EMBL" id="MFD1610846.1"/>
    </source>
</evidence>
<feature type="compositionally biased region" description="Gly residues" evidence="1">
    <location>
        <begin position="235"/>
        <end position="251"/>
    </location>
</feature>
<keyword evidence="3" id="KW-1185">Reference proteome</keyword>
<sequence length="770" mass="75235">MTDKVLFLKVADNGTPFSKPSDWNDSANTIICLGAGAGGAAFTSSGGGQPGAGGSSGGIHIATNVTLSSSTQFTVGAGGVGGSASSTATGANGGAGGSTFFGGTALATATVGAQGGQVNASNSYQAGSGGSSFGTAGGTKTTGSVGGFMGGVGWNGCGGGAGAPGPSGAGGAGGSPANSGTSGGSGGGGANGGAAGTAAGAGSNLGAAGGNNRSSTGGGTGGAANTAGGAGTTGGGGGGGGATSGAGGAGSQDGIWTATDGTYAGQTAGPGSGGGAGASANGGAAGGYGAGGGGSVKTSGLAGGAGSDGLIVIIYTPITGGGSGTVRRYSAMSLGCGRLGLGGGYYIGGGATGSLEPTFRSAPSYLTGMPTRPTRPPAQGGSATVTPANFATVLAGLAGTEGTLYCQGGNYGSSFNITKVPGGGMVRLCAADPANPPYWSSTATIGGTQPFQFNGAGNLWFDGWEFRQQLVTNEADPVWPGSRIVTLYGCSNMRFTRCRPVGSIGSSRNIGGGTAFALYGCDNIAFDRNTFGADLGHGFWLQKSGTTRCTRIYTGFNTATMLGIDLHEMGSVDGFISEYNVRNESKYGKDDFHADDHQCFQTGGELGVRNVWIRKHISIATLASAYVDGVNSSGVLVNAQQNVFCTDETDASAYPNWVVDDCWLLGTSNHAINNQAGPINWTVRGNQVIPSNRTDAINNNIMPKIEMIKQTGEAVDNILIQDNVTGVGAILISSGATNVTQSGNTTIGRQDDTYLTNVFNTALAERALYY</sequence>
<proteinExistence type="predicted"/>
<feature type="region of interest" description="Disordered" evidence="1">
    <location>
        <begin position="166"/>
        <end position="194"/>
    </location>
</feature>
<reference evidence="3" key="1">
    <citation type="journal article" date="2019" name="Int. J. Syst. Evol. Microbiol.">
        <title>The Global Catalogue of Microorganisms (GCM) 10K type strain sequencing project: providing services to taxonomists for standard genome sequencing and annotation.</title>
        <authorList>
            <consortium name="The Broad Institute Genomics Platform"/>
            <consortium name="The Broad Institute Genome Sequencing Center for Infectious Disease"/>
            <person name="Wu L."/>
            <person name="Ma J."/>
        </authorList>
    </citation>
    <scope>NUCLEOTIDE SEQUENCE [LARGE SCALE GENOMIC DNA]</scope>
    <source>
        <strain evidence="3">CGMCC 1.16275</strain>
    </source>
</reference>
<protein>
    <submittedName>
        <fullName evidence="2">Uncharacterized protein</fullName>
    </submittedName>
</protein>
<dbReference type="RefSeq" id="WP_380886913.1">
    <property type="nucleotide sequence ID" value="NZ_JBHUDY010000001.1"/>
</dbReference>
<name>A0ABW4I0A0_9SPHN</name>
<evidence type="ECO:0000313" key="3">
    <source>
        <dbReference type="Proteomes" id="UP001597115"/>
    </source>
</evidence>